<dbReference type="InParanoid" id="B0DGU4"/>
<proteinExistence type="inferred from homology"/>
<accession>B0DGU4</accession>
<feature type="region of interest" description="Disordered" evidence="2">
    <location>
        <begin position="1"/>
        <end position="24"/>
    </location>
</feature>
<dbReference type="InterPro" id="IPR015034">
    <property type="entry name" value="Bles03"/>
</dbReference>
<reference evidence="3 4" key="1">
    <citation type="journal article" date="2008" name="Nature">
        <title>The genome of Laccaria bicolor provides insights into mycorrhizal symbiosis.</title>
        <authorList>
            <person name="Martin F."/>
            <person name="Aerts A."/>
            <person name="Ahren D."/>
            <person name="Brun A."/>
            <person name="Danchin E.G.J."/>
            <person name="Duchaussoy F."/>
            <person name="Gibon J."/>
            <person name="Kohler A."/>
            <person name="Lindquist E."/>
            <person name="Pereda V."/>
            <person name="Salamov A."/>
            <person name="Shapiro H.J."/>
            <person name="Wuyts J."/>
            <person name="Blaudez D."/>
            <person name="Buee M."/>
            <person name="Brokstein P."/>
            <person name="Canbaeck B."/>
            <person name="Cohen D."/>
            <person name="Courty P.E."/>
            <person name="Coutinho P.M."/>
            <person name="Delaruelle C."/>
            <person name="Detter J.C."/>
            <person name="Deveau A."/>
            <person name="DiFazio S."/>
            <person name="Duplessis S."/>
            <person name="Fraissinet-Tachet L."/>
            <person name="Lucic E."/>
            <person name="Frey-Klett P."/>
            <person name="Fourrey C."/>
            <person name="Feussner I."/>
            <person name="Gay G."/>
            <person name="Grimwood J."/>
            <person name="Hoegger P.J."/>
            <person name="Jain P."/>
            <person name="Kilaru S."/>
            <person name="Labbe J."/>
            <person name="Lin Y.C."/>
            <person name="Legue V."/>
            <person name="Le Tacon F."/>
            <person name="Marmeisse R."/>
            <person name="Melayah D."/>
            <person name="Montanini B."/>
            <person name="Muratet M."/>
            <person name="Nehls U."/>
            <person name="Niculita-Hirzel H."/>
            <person name="Oudot-Le Secq M.P."/>
            <person name="Peter M."/>
            <person name="Quesneville H."/>
            <person name="Rajashekar B."/>
            <person name="Reich M."/>
            <person name="Rouhier N."/>
            <person name="Schmutz J."/>
            <person name="Yin T."/>
            <person name="Chalot M."/>
            <person name="Henrissat B."/>
            <person name="Kuees U."/>
            <person name="Lucas S."/>
            <person name="Van de Peer Y."/>
            <person name="Podila G.K."/>
            <person name="Polle A."/>
            <person name="Pukkila P.J."/>
            <person name="Richardson P.M."/>
            <person name="Rouze P."/>
            <person name="Sanders I.R."/>
            <person name="Stajich J.E."/>
            <person name="Tunlid A."/>
            <person name="Tuskan G."/>
            <person name="Grigoriev I.V."/>
        </authorList>
    </citation>
    <scope>NUCLEOTIDE SEQUENCE [LARGE SCALE GENOMIC DNA]</scope>
    <source>
        <strain evidence="4">S238N-H82 / ATCC MYA-4686</strain>
    </source>
</reference>
<dbReference type="OrthoDB" id="10067381at2759"/>
<evidence type="ECO:0000256" key="1">
    <source>
        <dbReference type="ARBA" id="ARBA00010568"/>
    </source>
</evidence>
<dbReference type="AlphaFoldDB" id="B0DGU4"/>
<dbReference type="PANTHER" id="PTHR31977">
    <property type="entry name" value="UPF0696 PROTEIN C11ORF68"/>
    <property type="match status" value="1"/>
</dbReference>
<keyword evidence="4" id="KW-1185">Reference proteome</keyword>
<dbReference type="KEGG" id="lbc:LACBIDRAFT_329035"/>
<dbReference type="Proteomes" id="UP000001194">
    <property type="component" value="Unassembled WGS sequence"/>
</dbReference>
<dbReference type="HOGENOM" id="CLU_051869_1_1_1"/>
<dbReference type="SUPFAM" id="SSF55418">
    <property type="entry name" value="eIF4e-like"/>
    <property type="match status" value="1"/>
</dbReference>
<protein>
    <submittedName>
        <fullName evidence="3">Predicted protein</fullName>
    </submittedName>
</protein>
<evidence type="ECO:0000256" key="2">
    <source>
        <dbReference type="SAM" id="MobiDB-lite"/>
    </source>
</evidence>
<dbReference type="Pfam" id="PF08939">
    <property type="entry name" value="Bles03"/>
    <property type="match status" value="1"/>
</dbReference>
<comment type="similarity">
    <text evidence="1">Belongs to the UPF0696 family.</text>
</comment>
<dbReference type="Gene3D" id="3.30.760.10">
    <property type="entry name" value="RNA Cap, Translation Initiation Factor Eif4e"/>
    <property type="match status" value="1"/>
</dbReference>
<name>B0DGU4_LACBS</name>
<feature type="compositionally biased region" description="Acidic residues" evidence="2">
    <location>
        <begin position="1"/>
        <end position="14"/>
    </location>
</feature>
<evidence type="ECO:0000313" key="3">
    <source>
        <dbReference type="EMBL" id="EDR06332.1"/>
    </source>
</evidence>
<dbReference type="PANTHER" id="PTHR31977:SF1">
    <property type="entry name" value="UPF0696 PROTEIN C11ORF68"/>
    <property type="match status" value="1"/>
</dbReference>
<dbReference type="InterPro" id="IPR023398">
    <property type="entry name" value="TIF_eIF4e-like"/>
</dbReference>
<gene>
    <name evidence="3" type="ORF">LACBIDRAFT_329035</name>
</gene>
<evidence type="ECO:0000313" key="4">
    <source>
        <dbReference type="Proteomes" id="UP000001194"/>
    </source>
</evidence>
<dbReference type="RefSeq" id="XP_001883193.1">
    <property type="nucleotide sequence ID" value="XM_001883158.1"/>
</dbReference>
<sequence>MTDMDMDVDMDSDTPESSPSIPDSYWVPPPLPADKLFQDADGAWIGSCWDEVTSTEERLIQFLTRWPPSRTPPAYSAWIAIDRGGNQPCTPDVASLTSSFQNLITSGAVTVENLDQISRAHNVLVGKWLVFADHESIDLLWGKVVHLLCVQLKKGSAKVSTRKEGERHVICVYTEDFTDLKEVKALRAGLRRIGVRWKIGFKTDAYTHLGIYAKNEWNLRPTRYFELVHLQHPAYNSGVIDTDPPKK</sequence>
<organism evidence="4">
    <name type="scientific">Laccaria bicolor (strain S238N-H82 / ATCC MYA-4686)</name>
    <name type="common">Bicoloured deceiver</name>
    <name type="synonym">Laccaria laccata var. bicolor</name>
    <dbReference type="NCBI Taxonomy" id="486041"/>
    <lineage>
        <taxon>Eukaryota</taxon>
        <taxon>Fungi</taxon>
        <taxon>Dikarya</taxon>
        <taxon>Basidiomycota</taxon>
        <taxon>Agaricomycotina</taxon>
        <taxon>Agaricomycetes</taxon>
        <taxon>Agaricomycetidae</taxon>
        <taxon>Agaricales</taxon>
        <taxon>Agaricineae</taxon>
        <taxon>Hydnangiaceae</taxon>
        <taxon>Laccaria</taxon>
    </lineage>
</organism>
<dbReference type="EMBL" id="DS547109">
    <property type="protein sequence ID" value="EDR06332.1"/>
    <property type="molecule type" value="Genomic_DNA"/>
</dbReference>
<dbReference type="GeneID" id="6078813"/>